<dbReference type="GO" id="GO:0003676">
    <property type="term" value="F:nucleic acid binding"/>
    <property type="evidence" value="ECO:0007669"/>
    <property type="project" value="InterPro"/>
</dbReference>
<dbReference type="InterPro" id="IPR002052">
    <property type="entry name" value="DNA_methylase_N6_adenine_CS"/>
</dbReference>
<reference evidence="1" key="1">
    <citation type="journal article" date="2020" name="Nature">
        <title>Giant virus diversity and host interactions through global metagenomics.</title>
        <authorList>
            <person name="Schulz F."/>
            <person name="Roux S."/>
            <person name="Paez-Espino D."/>
            <person name="Jungbluth S."/>
            <person name="Walsh D.A."/>
            <person name="Denef V.J."/>
            <person name="McMahon K.D."/>
            <person name="Konstantinidis K.T."/>
            <person name="Eloe-Fadrosh E.A."/>
            <person name="Kyrpides N.C."/>
            <person name="Woyke T."/>
        </authorList>
    </citation>
    <scope>NUCLEOTIDE SEQUENCE</scope>
    <source>
        <strain evidence="1">GVMAG-M-3300000115-19</strain>
    </source>
</reference>
<dbReference type="Gene3D" id="3.40.50.150">
    <property type="entry name" value="Vaccinia Virus protein VP39"/>
    <property type="match status" value="1"/>
</dbReference>
<organism evidence="1">
    <name type="scientific">viral metagenome</name>
    <dbReference type="NCBI Taxonomy" id="1070528"/>
    <lineage>
        <taxon>unclassified sequences</taxon>
        <taxon>metagenomes</taxon>
        <taxon>organismal metagenomes</taxon>
    </lineage>
</organism>
<sequence>MSNGKKKQTKGLKRNVIDKYYTKTEVVDLCIETIKNKINIDNEHLIIEPSAGNGAFIDGIKTLCDNYKFYDKEPEHDDIDKQDYLELEFEAFEKYEKKHIIGNPPFGRQSSLAIKFIKHSCKFCNTISFILPKSFKKDSLKKHFPLHFHLIEEKDLPTNSFLVNDIEYDVPCVFQIWEKKEEKRIVSDKLVPIGYSFKTMKEDENLICDISFRRVGINAGVVDTNISGKSKQSHYFIKFDNIDDFDTNQKEEFIKKFKNIKFSSSENTVGPKSISKQELIREFNKITSQNNH</sequence>
<dbReference type="PROSITE" id="PS00092">
    <property type="entry name" value="N6_MTASE"/>
    <property type="match status" value="1"/>
</dbReference>
<name>A0A6C0EKE0_9ZZZZ</name>
<dbReference type="PRINTS" id="PR00507">
    <property type="entry name" value="N12N6MTFRASE"/>
</dbReference>
<dbReference type="SUPFAM" id="SSF53335">
    <property type="entry name" value="S-adenosyl-L-methionine-dependent methyltransferases"/>
    <property type="match status" value="1"/>
</dbReference>
<dbReference type="GO" id="GO:0032259">
    <property type="term" value="P:methylation"/>
    <property type="evidence" value="ECO:0007669"/>
    <property type="project" value="InterPro"/>
</dbReference>
<dbReference type="AlphaFoldDB" id="A0A6C0EKE0"/>
<dbReference type="GO" id="GO:0008168">
    <property type="term" value="F:methyltransferase activity"/>
    <property type="evidence" value="ECO:0007669"/>
    <property type="project" value="InterPro"/>
</dbReference>
<proteinExistence type="predicted"/>
<dbReference type="EMBL" id="MN738843">
    <property type="protein sequence ID" value="QHT27835.1"/>
    <property type="molecule type" value="Genomic_DNA"/>
</dbReference>
<accession>A0A6C0EKE0</accession>
<dbReference type="InterPro" id="IPR029063">
    <property type="entry name" value="SAM-dependent_MTases_sf"/>
</dbReference>
<protein>
    <submittedName>
        <fullName evidence="1">Uncharacterized protein</fullName>
    </submittedName>
</protein>
<evidence type="ECO:0000313" key="1">
    <source>
        <dbReference type="EMBL" id="QHT27835.1"/>
    </source>
</evidence>